<comment type="similarity">
    <text evidence="3">In the N-terminal section; belongs to the glycosyltransferase 51 family.</text>
</comment>
<dbReference type="Gene3D" id="3.40.710.10">
    <property type="entry name" value="DD-peptidase/beta-lactamase superfamily"/>
    <property type="match status" value="1"/>
</dbReference>
<evidence type="ECO:0000256" key="9">
    <source>
        <dbReference type="ARBA" id="ARBA00023268"/>
    </source>
</evidence>
<dbReference type="Pfam" id="PF00912">
    <property type="entry name" value="Transgly"/>
    <property type="match status" value="1"/>
</dbReference>
<dbReference type="GO" id="GO:0008955">
    <property type="term" value="F:peptidoglycan glycosyltransferase activity"/>
    <property type="evidence" value="ECO:0007669"/>
    <property type="project" value="UniProtKB-EC"/>
</dbReference>
<feature type="compositionally biased region" description="Basic and acidic residues" evidence="12">
    <location>
        <begin position="13"/>
        <end position="27"/>
    </location>
</feature>
<dbReference type="Pfam" id="PF00905">
    <property type="entry name" value="Transpeptidase"/>
    <property type="match status" value="1"/>
</dbReference>
<reference evidence="16 17" key="1">
    <citation type="submission" date="2017-08" db="EMBL/GenBank/DDBJ databases">
        <title>Draft Genome Sequence of Loktanella cinnabarina Strain XM1, Isolated from Coastal Surface Water.</title>
        <authorList>
            <person name="Ma R."/>
            <person name="Wang J."/>
            <person name="Wang Q."/>
            <person name="Ma Z."/>
            <person name="Li J."/>
            <person name="Chen L."/>
        </authorList>
    </citation>
    <scope>NUCLEOTIDE SEQUENCE [LARGE SCALE GENOMIC DNA]</scope>
    <source>
        <strain evidence="16 17">XM1</strain>
    </source>
</reference>
<feature type="region of interest" description="Disordered" evidence="12">
    <location>
        <begin position="1"/>
        <end position="56"/>
    </location>
</feature>
<dbReference type="GO" id="GO:0009252">
    <property type="term" value="P:peptidoglycan biosynthetic process"/>
    <property type="evidence" value="ECO:0007669"/>
    <property type="project" value="UniProtKB-UniPathway"/>
</dbReference>
<dbReference type="OrthoDB" id="9766909at2"/>
<protein>
    <recommendedName>
        <fullName evidence="10">peptidoglycan glycosyltransferase</fullName>
        <ecNumber evidence="10">2.4.99.28</ecNumber>
    </recommendedName>
</protein>
<keyword evidence="4" id="KW-0121">Carboxypeptidase</keyword>
<dbReference type="NCBIfam" id="TIGR02074">
    <property type="entry name" value="PBP_1a_fam"/>
    <property type="match status" value="1"/>
</dbReference>
<feature type="region of interest" description="Disordered" evidence="12">
    <location>
        <begin position="708"/>
        <end position="750"/>
    </location>
</feature>
<evidence type="ECO:0000256" key="6">
    <source>
        <dbReference type="ARBA" id="ARBA00022676"/>
    </source>
</evidence>
<evidence type="ECO:0000313" key="16">
    <source>
        <dbReference type="EMBL" id="PHP27449.1"/>
    </source>
</evidence>
<keyword evidence="5" id="KW-0645">Protease</keyword>
<keyword evidence="8" id="KW-0378">Hydrolase</keyword>
<keyword evidence="6" id="KW-0328">Glycosyltransferase</keyword>
<dbReference type="GO" id="GO:0006508">
    <property type="term" value="P:proteolysis"/>
    <property type="evidence" value="ECO:0007669"/>
    <property type="project" value="UniProtKB-KW"/>
</dbReference>
<dbReference type="InterPro" id="IPR001460">
    <property type="entry name" value="PCN-bd_Tpept"/>
</dbReference>
<evidence type="ECO:0000256" key="3">
    <source>
        <dbReference type="ARBA" id="ARBA00007739"/>
    </source>
</evidence>
<evidence type="ECO:0000256" key="12">
    <source>
        <dbReference type="SAM" id="MobiDB-lite"/>
    </source>
</evidence>
<evidence type="ECO:0000256" key="5">
    <source>
        <dbReference type="ARBA" id="ARBA00022670"/>
    </source>
</evidence>
<dbReference type="InterPro" id="IPR001264">
    <property type="entry name" value="Glyco_trans_51"/>
</dbReference>
<name>A0A2G1MFC7_9RHOB</name>
<dbReference type="PANTHER" id="PTHR32282:SF33">
    <property type="entry name" value="PEPTIDOGLYCAN GLYCOSYLTRANSFERASE"/>
    <property type="match status" value="1"/>
</dbReference>
<dbReference type="GO" id="GO:0004180">
    <property type="term" value="F:carboxypeptidase activity"/>
    <property type="evidence" value="ECO:0007669"/>
    <property type="project" value="UniProtKB-KW"/>
</dbReference>
<keyword evidence="9" id="KW-0511">Multifunctional enzyme</keyword>
<evidence type="ECO:0000259" key="15">
    <source>
        <dbReference type="Pfam" id="PF00912"/>
    </source>
</evidence>
<dbReference type="InterPro" id="IPR036950">
    <property type="entry name" value="PBP_transglycosylase"/>
</dbReference>
<dbReference type="EMBL" id="NQWH01000015">
    <property type="protein sequence ID" value="PHP27449.1"/>
    <property type="molecule type" value="Genomic_DNA"/>
</dbReference>
<dbReference type="InterPro" id="IPR023346">
    <property type="entry name" value="Lysozyme-like_dom_sf"/>
</dbReference>
<comment type="pathway">
    <text evidence="1">Cell wall biogenesis; peptidoglycan biosynthesis.</text>
</comment>
<keyword evidence="17" id="KW-1185">Reference proteome</keyword>
<evidence type="ECO:0000256" key="8">
    <source>
        <dbReference type="ARBA" id="ARBA00022801"/>
    </source>
</evidence>
<evidence type="ECO:0000313" key="17">
    <source>
        <dbReference type="Proteomes" id="UP000221860"/>
    </source>
</evidence>
<accession>A0A2G1MFC7</accession>
<keyword evidence="13" id="KW-0472">Membrane</keyword>
<keyword evidence="7 16" id="KW-0808">Transferase</keyword>
<feature type="transmembrane region" description="Helical" evidence="13">
    <location>
        <begin position="81"/>
        <end position="102"/>
    </location>
</feature>
<evidence type="ECO:0000256" key="7">
    <source>
        <dbReference type="ARBA" id="ARBA00022679"/>
    </source>
</evidence>
<dbReference type="EC" id="2.4.99.28" evidence="10"/>
<dbReference type="GO" id="GO:0008658">
    <property type="term" value="F:penicillin binding"/>
    <property type="evidence" value="ECO:0007669"/>
    <property type="project" value="InterPro"/>
</dbReference>
<evidence type="ECO:0000256" key="2">
    <source>
        <dbReference type="ARBA" id="ARBA00007090"/>
    </source>
</evidence>
<comment type="similarity">
    <text evidence="2">In the C-terminal section; belongs to the transpeptidase family.</text>
</comment>
<dbReference type="InterPro" id="IPR012338">
    <property type="entry name" value="Beta-lactam/transpept-like"/>
</dbReference>
<dbReference type="RefSeq" id="WP_099277288.1">
    <property type="nucleotide sequence ID" value="NZ_KZ304960.1"/>
</dbReference>
<feature type="domain" description="Penicillin-binding protein transpeptidase" evidence="14">
    <location>
        <begin position="409"/>
        <end position="646"/>
    </location>
</feature>
<dbReference type="AlphaFoldDB" id="A0A2G1MFC7"/>
<dbReference type="PANTHER" id="PTHR32282">
    <property type="entry name" value="BINDING PROTEIN TRANSPEPTIDASE, PUTATIVE-RELATED"/>
    <property type="match status" value="1"/>
</dbReference>
<comment type="catalytic activity">
    <reaction evidence="11">
        <text>[GlcNAc-(1-&gt;4)-Mur2Ac(oyl-L-Ala-gamma-D-Glu-L-Lys-D-Ala-D-Ala)](n)-di-trans,octa-cis-undecaprenyl diphosphate + beta-D-GlcNAc-(1-&gt;4)-Mur2Ac(oyl-L-Ala-gamma-D-Glu-L-Lys-D-Ala-D-Ala)-di-trans,octa-cis-undecaprenyl diphosphate = [GlcNAc-(1-&gt;4)-Mur2Ac(oyl-L-Ala-gamma-D-Glu-L-Lys-D-Ala-D-Ala)](n+1)-di-trans,octa-cis-undecaprenyl diphosphate + di-trans,octa-cis-undecaprenyl diphosphate + H(+)</text>
        <dbReference type="Rhea" id="RHEA:23708"/>
        <dbReference type="Rhea" id="RHEA-COMP:9602"/>
        <dbReference type="Rhea" id="RHEA-COMP:9603"/>
        <dbReference type="ChEBI" id="CHEBI:15378"/>
        <dbReference type="ChEBI" id="CHEBI:58405"/>
        <dbReference type="ChEBI" id="CHEBI:60033"/>
        <dbReference type="ChEBI" id="CHEBI:78435"/>
        <dbReference type="EC" id="2.4.99.28"/>
    </reaction>
</comment>
<organism evidence="16 17">
    <name type="scientific">Limimaricola cinnabarinus</name>
    <dbReference type="NCBI Taxonomy" id="1125964"/>
    <lineage>
        <taxon>Bacteria</taxon>
        <taxon>Pseudomonadati</taxon>
        <taxon>Pseudomonadota</taxon>
        <taxon>Alphaproteobacteria</taxon>
        <taxon>Rhodobacterales</taxon>
        <taxon>Paracoccaceae</taxon>
        <taxon>Limimaricola</taxon>
    </lineage>
</organism>
<evidence type="ECO:0000256" key="10">
    <source>
        <dbReference type="ARBA" id="ARBA00044770"/>
    </source>
</evidence>
<feature type="domain" description="Glycosyl transferase family 51" evidence="15">
    <location>
        <begin position="138"/>
        <end position="321"/>
    </location>
</feature>
<dbReference type="Gene3D" id="1.10.3810.10">
    <property type="entry name" value="Biosynthetic peptidoglycan transglycosylase-like"/>
    <property type="match status" value="1"/>
</dbReference>
<keyword evidence="13" id="KW-1133">Transmembrane helix</keyword>
<comment type="caution">
    <text evidence="16">The sequence shown here is derived from an EMBL/GenBank/DDBJ whole genome shotgun (WGS) entry which is preliminary data.</text>
</comment>
<dbReference type="InterPro" id="IPR050396">
    <property type="entry name" value="Glycosyltr_51/Transpeptidase"/>
</dbReference>
<dbReference type="GO" id="GO:0030288">
    <property type="term" value="C:outer membrane-bounded periplasmic space"/>
    <property type="evidence" value="ECO:0007669"/>
    <property type="project" value="TreeGrafter"/>
</dbReference>
<sequence>MSASNGKRPPLMAERRYGAGKGARKEGGGSAPKAKGRATQAAKPRKRSARATRPAPRGPLGFAAAMVRGLMRFVLRVVWGVGWRIAMVLALVIGLGVAYYAAQLPPVTNLVDGRARGSVTLLDRDGATFAWRGDQFGGMVTADTISPHLRNAVVATEDRRFWWHPGVDPQGIASAIRINLSEGRGPLSGNGGSTITQQTAKLLCLGKPFDPETWESEAAYEADCRRTTLWRKVQEAVYAMAMEARYSKEEILTIYLNRAYLGAGTRGFEAASQRYFGKSAGQVNPAEAAMLAGLLKAPTTYAPTNNLARSQDRARVIVGLMEQQDYLSASEAEAARANPATLSATAQQDQGGYFADWVMDTGPEFFTRDTTEDVVIRTTLDPRIQTAAEQALLQVFEERVSPGSEAQAAIVVMSADGAVRAMVGGRNVSASGAFNRATQALRQTGSAFKPFIYAAALDLGMQPFDLVDDSPLTMNIPGSGSWSPENYDRRYDGMVTLTEALAESRNIPAVKISEQAGRENVRTVASMFGIDSDLAAGPALALGVSESTLLEMTGAYAGILNGGSSVTPYGLVELRLKGDDTPLMGTGGGIGERVISQEAAEKLTWMMSRVVAEGTGGRARIDGWEVAGKTGTTQGARDAWFVGFAGDYVAGVWMGYDDNRPLSGVTGGGLPATIWRETMTRVLDGQPVKPLPMRVPEPAAADTIVGAASQDVSPSNGQASDPETDRLLREMLGAPQGAEPAPAPEQRDREGLILDVLTNILGGAGN</sequence>
<feature type="compositionally biased region" description="Polar residues" evidence="12">
    <location>
        <begin position="710"/>
        <end position="721"/>
    </location>
</feature>
<evidence type="ECO:0000259" key="14">
    <source>
        <dbReference type="Pfam" id="PF00905"/>
    </source>
</evidence>
<dbReference type="UniPathway" id="UPA00219"/>
<keyword evidence="13" id="KW-0812">Transmembrane</keyword>
<gene>
    <name evidence="16" type="ORF">CJ301_11035</name>
</gene>
<evidence type="ECO:0000256" key="4">
    <source>
        <dbReference type="ARBA" id="ARBA00022645"/>
    </source>
</evidence>
<dbReference type="SUPFAM" id="SSF56601">
    <property type="entry name" value="beta-lactamase/transpeptidase-like"/>
    <property type="match status" value="1"/>
</dbReference>
<proteinExistence type="inferred from homology"/>
<evidence type="ECO:0000256" key="11">
    <source>
        <dbReference type="ARBA" id="ARBA00049902"/>
    </source>
</evidence>
<dbReference type="Proteomes" id="UP000221860">
    <property type="component" value="Unassembled WGS sequence"/>
</dbReference>
<evidence type="ECO:0000256" key="1">
    <source>
        <dbReference type="ARBA" id="ARBA00004752"/>
    </source>
</evidence>
<dbReference type="SUPFAM" id="SSF53955">
    <property type="entry name" value="Lysozyme-like"/>
    <property type="match status" value="1"/>
</dbReference>
<evidence type="ECO:0000256" key="13">
    <source>
        <dbReference type="SAM" id="Phobius"/>
    </source>
</evidence>